<sequence length="304" mass="35056">FDVDRTLVAPVVYSQLPHRVTETGVLLLQDMVDKLAFFFWSFEMFLREQEHDCERQSPLYFRVDAYIHDGVLWILEVNTAFVDGWGVALNLSRASGIKIIENDLDFPIDFATEDDVYLPELELTVDEINQLRRLKRQVVPFKKRGLYERSTYVYGHCGNKNRTDIEPYNGVALDDKRHLAAFSTFWNDTSVRIPPMYVDQTTPWTDLPEDIVLKFSDKASPLAKSMRESVLFGKPSGKAKFWRRSYQEGDVIAQKIVEPLKHRGLNSQLVILAIGHTPVAGYVQFSERRIVNDNSIHGPILFEK</sequence>
<evidence type="ECO:0000313" key="1">
    <source>
        <dbReference type="EMBL" id="PIZ44916.1"/>
    </source>
</evidence>
<gene>
    <name evidence="1" type="ORF">COY32_05875</name>
</gene>
<evidence type="ECO:0000313" key="2">
    <source>
        <dbReference type="Proteomes" id="UP000228920"/>
    </source>
</evidence>
<dbReference type="Proteomes" id="UP000228920">
    <property type="component" value="Unassembled WGS sequence"/>
</dbReference>
<accession>A0A2M7TFY1</accession>
<reference evidence="2" key="1">
    <citation type="submission" date="2017-09" db="EMBL/GenBank/DDBJ databases">
        <title>Depth-based differentiation of microbial function through sediment-hosted aquifers and enrichment of novel symbionts in the deep terrestrial subsurface.</title>
        <authorList>
            <person name="Probst A.J."/>
            <person name="Ladd B."/>
            <person name="Jarett J.K."/>
            <person name="Geller-Mcgrath D.E."/>
            <person name="Sieber C.M.K."/>
            <person name="Emerson J.B."/>
            <person name="Anantharaman K."/>
            <person name="Thomas B.C."/>
            <person name="Malmstrom R."/>
            <person name="Stieglmeier M."/>
            <person name="Klingl A."/>
            <person name="Woyke T."/>
            <person name="Ryan C.M."/>
            <person name="Banfield J.F."/>
        </authorList>
    </citation>
    <scope>NUCLEOTIDE SEQUENCE [LARGE SCALE GENOMIC DNA]</scope>
</reference>
<proteinExistence type="predicted"/>
<comment type="caution">
    <text evidence="1">The sequence shown here is derived from an EMBL/GenBank/DDBJ whole genome shotgun (WGS) entry which is preliminary data.</text>
</comment>
<protein>
    <submittedName>
        <fullName evidence="1">Uncharacterized protein</fullName>
    </submittedName>
</protein>
<name>A0A2M7TFY1_UNCKA</name>
<feature type="non-terminal residue" evidence="1">
    <location>
        <position position="1"/>
    </location>
</feature>
<dbReference type="EMBL" id="PFNL01000158">
    <property type="protein sequence ID" value="PIZ44916.1"/>
    <property type="molecule type" value="Genomic_DNA"/>
</dbReference>
<organism evidence="1 2">
    <name type="scientific">candidate division WWE3 bacterium CG_4_10_14_0_2_um_filter_41_14</name>
    <dbReference type="NCBI Taxonomy" id="1975072"/>
    <lineage>
        <taxon>Bacteria</taxon>
        <taxon>Katanobacteria</taxon>
    </lineage>
</organism>
<dbReference type="AlphaFoldDB" id="A0A2M7TFY1"/>